<dbReference type="PROSITE" id="PS50005">
    <property type="entry name" value="TPR"/>
    <property type="match status" value="3"/>
</dbReference>
<dbReference type="InterPro" id="IPR011990">
    <property type="entry name" value="TPR-like_helical_dom_sf"/>
</dbReference>
<dbReference type="AlphaFoldDB" id="A0A1H4NQU0"/>
<evidence type="ECO:0000313" key="6">
    <source>
        <dbReference type="Proteomes" id="UP000198992"/>
    </source>
</evidence>
<dbReference type="Proteomes" id="UP000198992">
    <property type="component" value="Unassembled WGS sequence"/>
</dbReference>
<dbReference type="Pfam" id="PF06282">
    <property type="entry name" value="DUF1036"/>
    <property type="match status" value="1"/>
</dbReference>
<dbReference type="InterPro" id="IPR009380">
    <property type="entry name" value="DUF1036"/>
</dbReference>
<protein>
    <submittedName>
        <fullName evidence="5">Tetratricopeptide repeat-containing protein</fullName>
    </submittedName>
</protein>
<evidence type="ECO:0000256" key="1">
    <source>
        <dbReference type="ARBA" id="ARBA00022737"/>
    </source>
</evidence>
<dbReference type="SMART" id="SM00028">
    <property type="entry name" value="TPR"/>
    <property type="match status" value="3"/>
</dbReference>
<accession>A0A1H4NQU0</accession>
<evidence type="ECO:0000256" key="4">
    <source>
        <dbReference type="SAM" id="SignalP"/>
    </source>
</evidence>
<dbReference type="InterPro" id="IPR050498">
    <property type="entry name" value="Ycf3"/>
</dbReference>
<gene>
    <name evidence="5" type="ORF">SAMN05444164_0699</name>
</gene>
<feature type="repeat" description="TPR" evidence="3">
    <location>
        <begin position="200"/>
        <end position="233"/>
    </location>
</feature>
<dbReference type="EMBL" id="FNTH01000001">
    <property type="protein sequence ID" value="SEB97469.1"/>
    <property type="molecule type" value="Genomic_DNA"/>
</dbReference>
<dbReference type="PANTHER" id="PTHR44858:SF1">
    <property type="entry name" value="UDP-N-ACETYLGLUCOSAMINE--PEPTIDE N-ACETYLGLUCOSAMINYLTRANSFERASE SPINDLY-RELATED"/>
    <property type="match status" value="1"/>
</dbReference>
<sequence>MRLVFFFLAYLSSMSASFASNDFDYLIGKWTPITGPKTGDPFWFSKAFAGYDANIPWWGQAAIVESEGKYGSHLKVAAGKGGANAECFYYVSKIGERKMAWNLRYPPNETSECPGSLVFERENSGELDASLKRVRGFLQSTDYDTALSEANAAVKIDGSSPAAFEIRGEVNWTRKNYSAALSDFSDAIRLCPESDTLRLSRLYLWRGVTHANLKEMDQAVGDYSSVIRLSPDGPYSKRGLNNRGWIYYDRNNFSAAKRDFEAALAKDPNYENARNGLNNTKERLATVDMNFCNDTSTVLWVAVSAGQWPSTDAVVRGWYEVDPKKCETVGRVSKSVPFLFIADGTDGRKWRGEGENSRRICINNKTYNRKVVPQYRCSPDETLQVFHRTFFGENEYEHTERIQ</sequence>
<dbReference type="PANTHER" id="PTHR44858">
    <property type="entry name" value="TETRATRICOPEPTIDE REPEAT PROTEIN 6"/>
    <property type="match status" value="1"/>
</dbReference>
<keyword evidence="4" id="KW-0732">Signal</keyword>
<dbReference type="RefSeq" id="WP_092114265.1">
    <property type="nucleotide sequence ID" value="NZ_FNTH01000001.1"/>
</dbReference>
<dbReference type="Pfam" id="PF07719">
    <property type="entry name" value="TPR_2"/>
    <property type="match status" value="1"/>
</dbReference>
<dbReference type="InterPro" id="IPR019734">
    <property type="entry name" value="TPR_rpt"/>
</dbReference>
<name>A0A1H4NQU0_9BRAD</name>
<evidence type="ECO:0000256" key="2">
    <source>
        <dbReference type="ARBA" id="ARBA00022803"/>
    </source>
</evidence>
<dbReference type="SUPFAM" id="SSF48452">
    <property type="entry name" value="TPR-like"/>
    <property type="match status" value="1"/>
</dbReference>
<proteinExistence type="predicted"/>
<keyword evidence="1" id="KW-0677">Repeat</keyword>
<feature type="chain" id="PRO_5011433756" evidence="4">
    <location>
        <begin position="20"/>
        <end position="403"/>
    </location>
</feature>
<dbReference type="OrthoDB" id="9814069at2"/>
<organism evidence="5 6">
    <name type="scientific">Bradyrhizobium erythrophlei</name>
    <dbReference type="NCBI Taxonomy" id="1437360"/>
    <lineage>
        <taxon>Bacteria</taxon>
        <taxon>Pseudomonadati</taxon>
        <taxon>Pseudomonadota</taxon>
        <taxon>Alphaproteobacteria</taxon>
        <taxon>Hyphomicrobiales</taxon>
        <taxon>Nitrobacteraceae</taxon>
        <taxon>Bradyrhizobium</taxon>
    </lineage>
</organism>
<feature type="signal peptide" evidence="4">
    <location>
        <begin position="1"/>
        <end position="19"/>
    </location>
</feature>
<dbReference type="Pfam" id="PF13432">
    <property type="entry name" value="TPR_16"/>
    <property type="match status" value="1"/>
</dbReference>
<dbReference type="InterPro" id="IPR013105">
    <property type="entry name" value="TPR_2"/>
</dbReference>
<evidence type="ECO:0000313" key="5">
    <source>
        <dbReference type="EMBL" id="SEB97469.1"/>
    </source>
</evidence>
<dbReference type="Gene3D" id="1.25.40.10">
    <property type="entry name" value="Tetratricopeptide repeat domain"/>
    <property type="match status" value="2"/>
</dbReference>
<evidence type="ECO:0000256" key="3">
    <source>
        <dbReference type="PROSITE-ProRule" id="PRU00339"/>
    </source>
</evidence>
<keyword evidence="2 3" id="KW-0802">TPR repeat</keyword>
<feature type="repeat" description="TPR" evidence="3">
    <location>
        <begin position="237"/>
        <end position="270"/>
    </location>
</feature>
<reference evidence="5 6" key="1">
    <citation type="submission" date="2016-10" db="EMBL/GenBank/DDBJ databases">
        <authorList>
            <person name="de Groot N.N."/>
        </authorList>
    </citation>
    <scope>NUCLEOTIDE SEQUENCE [LARGE SCALE GENOMIC DNA]</scope>
    <source>
        <strain evidence="5 6">MT12</strain>
    </source>
</reference>
<feature type="repeat" description="TPR" evidence="3">
    <location>
        <begin position="161"/>
        <end position="194"/>
    </location>
</feature>